<dbReference type="EMBL" id="JAYXUG010000003">
    <property type="protein sequence ID" value="MEC6831475.1"/>
    <property type="molecule type" value="Genomic_DNA"/>
</dbReference>
<dbReference type="SUPFAM" id="SSF56042">
    <property type="entry name" value="PurM C-terminal domain-like"/>
    <property type="match status" value="1"/>
</dbReference>
<proteinExistence type="inferred from homology"/>
<evidence type="ECO:0000259" key="3">
    <source>
        <dbReference type="Pfam" id="PF02769"/>
    </source>
</evidence>
<dbReference type="PANTHER" id="PTHR30303:SF0">
    <property type="entry name" value="CARBAMOYL DEHYDRATASE HYPE"/>
    <property type="match status" value="1"/>
</dbReference>
<dbReference type="InterPro" id="IPR036676">
    <property type="entry name" value="PurM-like_C_sf"/>
</dbReference>
<reference evidence="5 6" key="1">
    <citation type="submission" date="2017-02" db="EMBL/GenBank/DDBJ databases">
        <authorList>
            <person name="Peterson S.W."/>
        </authorList>
    </citation>
    <scope>NUCLEOTIDE SEQUENCE [LARGE SCALE GENOMIC DNA]</scope>
    <source>
        <strain evidence="5 6">CECT 9189</strain>
    </source>
</reference>
<evidence type="ECO:0000313" key="4">
    <source>
        <dbReference type="EMBL" id="MEC6831475.1"/>
    </source>
</evidence>
<dbReference type="AlphaFoldDB" id="A0A1T4SZB1"/>
<name>A0A1T4SZB1_9GAMM</name>
<evidence type="ECO:0000313" key="6">
    <source>
        <dbReference type="Proteomes" id="UP000191116"/>
    </source>
</evidence>
<dbReference type="InterPro" id="IPR016188">
    <property type="entry name" value="PurM-like_N"/>
</dbReference>
<dbReference type="GO" id="GO:0051604">
    <property type="term" value="P:protein maturation"/>
    <property type="evidence" value="ECO:0007669"/>
    <property type="project" value="TreeGrafter"/>
</dbReference>
<dbReference type="Pfam" id="PF00586">
    <property type="entry name" value="AIRS"/>
    <property type="match status" value="1"/>
</dbReference>
<feature type="domain" description="PurM-like C-terminal" evidence="3">
    <location>
        <begin position="170"/>
        <end position="320"/>
    </location>
</feature>
<dbReference type="Gene3D" id="3.90.650.10">
    <property type="entry name" value="PurM-like C-terminal domain"/>
    <property type="match status" value="1"/>
</dbReference>
<gene>
    <name evidence="5" type="primary">hypE</name>
    <name evidence="5" type="ORF">CZ814_01843</name>
    <name evidence="4" type="ORF">VXS06_06785</name>
</gene>
<dbReference type="EMBL" id="FUWP01000008">
    <property type="protein sequence ID" value="SKA33311.1"/>
    <property type="molecule type" value="Genomic_DNA"/>
</dbReference>
<dbReference type="SUPFAM" id="SSF55326">
    <property type="entry name" value="PurM N-terminal domain-like"/>
    <property type="match status" value="1"/>
</dbReference>
<dbReference type="Pfam" id="PF02769">
    <property type="entry name" value="AIRS_C"/>
    <property type="match status" value="1"/>
</dbReference>
<dbReference type="CDD" id="cd02197">
    <property type="entry name" value="HypE"/>
    <property type="match status" value="1"/>
</dbReference>
<feature type="domain" description="PurM-like N-terminal" evidence="2">
    <location>
        <begin position="47"/>
        <end position="158"/>
    </location>
</feature>
<dbReference type="InterPro" id="IPR011854">
    <property type="entry name" value="HypE"/>
</dbReference>
<keyword evidence="7" id="KW-1185">Reference proteome</keyword>
<organism evidence="5 6">
    <name type="scientific">Photobacterium toruni</name>
    <dbReference type="NCBI Taxonomy" id="1935446"/>
    <lineage>
        <taxon>Bacteria</taxon>
        <taxon>Pseudomonadati</taxon>
        <taxon>Pseudomonadota</taxon>
        <taxon>Gammaproteobacteria</taxon>
        <taxon>Vibrionales</taxon>
        <taxon>Vibrionaceae</taxon>
        <taxon>Photobacterium</taxon>
    </lineage>
</organism>
<dbReference type="Proteomes" id="UP001306119">
    <property type="component" value="Unassembled WGS sequence"/>
</dbReference>
<evidence type="ECO:0000256" key="1">
    <source>
        <dbReference type="ARBA" id="ARBA00006243"/>
    </source>
</evidence>
<evidence type="ECO:0000313" key="7">
    <source>
        <dbReference type="Proteomes" id="UP001306119"/>
    </source>
</evidence>
<evidence type="ECO:0000313" key="5">
    <source>
        <dbReference type="EMBL" id="SKA33311.1"/>
    </source>
</evidence>
<dbReference type="Gene3D" id="3.30.1330.10">
    <property type="entry name" value="PurM-like, N-terminal domain"/>
    <property type="match status" value="1"/>
</dbReference>
<dbReference type="NCBIfam" id="TIGR02124">
    <property type="entry name" value="hypE"/>
    <property type="match status" value="1"/>
</dbReference>
<dbReference type="PIRSF" id="PIRSF005644">
    <property type="entry name" value="Hdrgns_mtr_HypE"/>
    <property type="match status" value="1"/>
</dbReference>
<reference evidence="4 7" key="2">
    <citation type="submission" date="2024-01" db="EMBL/GenBank/DDBJ databases">
        <title>Active colonisers of the gastrointestinal tract of Atlantic salmon farmed in a warm water region.</title>
        <authorList>
            <person name="Bowman J.P."/>
        </authorList>
    </citation>
    <scope>NUCLEOTIDE SEQUENCE [LARGE SCALE GENOMIC DNA]</scope>
    <source>
        <strain evidence="4 7">S3MW1</strain>
    </source>
</reference>
<comment type="similarity">
    <text evidence="1">Belongs to the HypE family.</text>
</comment>
<dbReference type="InterPro" id="IPR010918">
    <property type="entry name" value="PurM-like_C_dom"/>
</dbReference>
<dbReference type="RefSeq" id="WP_080174675.1">
    <property type="nucleotide sequence ID" value="NZ_AP024854.1"/>
</dbReference>
<dbReference type="InterPro" id="IPR036921">
    <property type="entry name" value="PurM-like_N_sf"/>
</dbReference>
<dbReference type="Proteomes" id="UP000191116">
    <property type="component" value="Unassembled WGS sequence"/>
</dbReference>
<evidence type="ECO:0000259" key="2">
    <source>
        <dbReference type="Pfam" id="PF00586"/>
    </source>
</evidence>
<accession>A0A1T4SZB1</accession>
<protein>
    <submittedName>
        <fullName evidence="4">Hydrogenase expression/formation protein HypE</fullName>
    </submittedName>
    <submittedName>
        <fullName evidence="5">Hydrogenase isoenzymes formation protein HypE</fullName>
    </submittedName>
</protein>
<dbReference type="PANTHER" id="PTHR30303">
    <property type="entry name" value="HYDROGENASE ISOENZYMES FORMATION PROTEIN HYPE"/>
    <property type="match status" value="1"/>
</dbReference>
<dbReference type="OrthoDB" id="9801934at2"/>
<sequence>MSEQDFSALSTTKSIQLSHGGGGQEMNKLIKGLFFKAFDNAILRSEEDAAVLTLEGKTAFTTDSFTVSPLFFAGGNIGKLAIAGTVNDLAMMGAQPQYLSCSVIIEEGFEIDKLKTIVNSMANELSISGAKIVCGDTKVVPKGCADGIFINTTGVGKIMQTGISVRNLADGDAIIVSRDVGRHGAAILMAREGLTLESELISDCNTLWPAVEALIAAGLDIHAMRDATRGGLSAVLNEWAQASDVGISLVEDDVPVSEEVRGLCELYGFEPFDLANEGTFIIALPQAQAQKALEVLEAFAACENACVIGSVNNDHTGRVILTSGWGSRRYLDLPQGELLPRIC</sequence>